<dbReference type="GeneID" id="93582940"/>
<evidence type="ECO:0000313" key="2">
    <source>
        <dbReference type="Proteomes" id="UP000283090"/>
    </source>
</evidence>
<keyword evidence="2" id="KW-1185">Reference proteome</keyword>
<organism evidence="1 2">
    <name type="scientific">Arthrobotrys flagrans</name>
    <name type="common">Nematode-trapping fungus</name>
    <name type="synonym">Trichothecium flagrans</name>
    <dbReference type="NCBI Taxonomy" id="97331"/>
    <lineage>
        <taxon>Eukaryota</taxon>
        <taxon>Fungi</taxon>
        <taxon>Dikarya</taxon>
        <taxon>Ascomycota</taxon>
        <taxon>Pezizomycotina</taxon>
        <taxon>Orbiliomycetes</taxon>
        <taxon>Orbiliales</taxon>
        <taxon>Orbiliaceae</taxon>
        <taxon>Arthrobotrys</taxon>
    </lineage>
</organism>
<dbReference type="RefSeq" id="XP_067495174.1">
    <property type="nucleotide sequence ID" value="XM_067635683.1"/>
</dbReference>
<dbReference type="VEuPathDB" id="FungiDB:DFL_000629"/>
<protein>
    <submittedName>
        <fullName evidence="1">Uncharacterized protein</fullName>
    </submittedName>
</protein>
<sequence>MMRTILFHGCLRDIEASIENTLKLTTHDPVESYQKVPTQQFHQISLLFSVFSSLTHFLSSSIFQLSLLHRIHLFSHITILKCLVIY</sequence>
<dbReference type="AlphaFoldDB" id="A0A437AFH3"/>
<comment type="caution">
    <text evidence="1">The sequence shown here is derived from an EMBL/GenBank/DDBJ whole genome shotgun (WGS) entry which is preliminary data.</text>
</comment>
<reference evidence="1 2" key="1">
    <citation type="submission" date="2019-01" db="EMBL/GenBank/DDBJ databases">
        <title>Intercellular communication is required for trap formation in the nematode-trapping fungus Duddingtonia flagrans.</title>
        <authorList>
            <person name="Youssar L."/>
            <person name="Wernet V."/>
            <person name="Hensel N."/>
            <person name="Hildebrandt H.-G."/>
            <person name="Fischer R."/>
        </authorList>
    </citation>
    <scope>NUCLEOTIDE SEQUENCE [LARGE SCALE GENOMIC DNA]</scope>
    <source>
        <strain evidence="1 2">CBS H-5679</strain>
    </source>
</reference>
<name>A0A437AFH3_ARTFL</name>
<gene>
    <name evidence="1" type="ORF">DFL_000629</name>
</gene>
<evidence type="ECO:0000313" key="1">
    <source>
        <dbReference type="EMBL" id="RVD89630.1"/>
    </source>
</evidence>
<dbReference type="EMBL" id="SAEB01000001">
    <property type="protein sequence ID" value="RVD89630.1"/>
    <property type="molecule type" value="Genomic_DNA"/>
</dbReference>
<dbReference type="Proteomes" id="UP000283090">
    <property type="component" value="Unassembled WGS sequence"/>
</dbReference>
<accession>A0A437AFH3</accession>
<proteinExistence type="predicted"/>